<name>A0ABR1IVT3_9AGAR</name>
<evidence type="ECO:0000313" key="2">
    <source>
        <dbReference type="Proteomes" id="UP001498398"/>
    </source>
</evidence>
<dbReference type="SUPFAM" id="SSF53098">
    <property type="entry name" value="Ribonuclease H-like"/>
    <property type="match status" value="1"/>
</dbReference>
<evidence type="ECO:0008006" key="3">
    <source>
        <dbReference type="Google" id="ProtNLM"/>
    </source>
</evidence>
<dbReference type="InterPro" id="IPR012337">
    <property type="entry name" value="RNaseH-like_sf"/>
</dbReference>
<reference evidence="1 2" key="1">
    <citation type="submission" date="2024-01" db="EMBL/GenBank/DDBJ databases">
        <title>A draft genome for the cacao thread blight pathogen Marasmiellus scandens.</title>
        <authorList>
            <person name="Baruah I.K."/>
            <person name="Leung J."/>
            <person name="Bukari Y."/>
            <person name="Amoako-Attah I."/>
            <person name="Meinhardt L.W."/>
            <person name="Bailey B.A."/>
            <person name="Cohen S.P."/>
        </authorList>
    </citation>
    <scope>NUCLEOTIDE SEQUENCE [LARGE SCALE GENOMIC DNA]</scope>
    <source>
        <strain evidence="1 2">GH-19</strain>
    </source>
</reference>
<comment type="caution">
    <text evidence="1">The sequence shown here is derived from an EMBL/GenBank/DDBJ whole genome shotgun (WGS) entry which is preliminary data.</text>
</comment>
<proteinExistence type="predicted"/>
<keyword evidence="2" id="KW-1185">Reference proteome</keyword>
<sequence>MRAGAAKAIAVLNKYYSKTDNTIMYKISMIMHPRYKLKYFKDHNWEQEWIDTAENSAREFFKEHYLCNIVQEPFTRSAYKPMPNDIFAAVDDYGNDYDTDKDVFTKYLNDTMKTNNPIKFWTSRLDKPGDKPTAEGALAQMGLDFCLAPATSTDAERLFSDGGLLVTSHRHNMSFETMRAAMVLNSLFKVGLVPEDEVVKMFKDLNSRQKIKNLKEGEDSDTEIEDDD</sequence>
<evidence type="ECO:0000313" key="1">
    <source>
        <dbReference type="EMBL" id="KAK7440764.1"/>
    </source>
</evidence>
<gene>
    <name evidence="1" type="ORF">VKT23_016840</name>
</gene>
<organism evidence="1 2">
    <name type="scientific">Marasmiellus scandens</name>
    <dbReference type="NCBI Taxonomy" id="2682957"/>
    <lineage>
        <taxon>Eukaryota</taxon>
        <taxon>Fungi</taxon>
        <taxon>Dikarya</taxon>
        <taxon>Basidiomycota</taxon>
        <taxon>Agaricomycotina</taxon>
        <taxon>Agaricomycetes</taxon>
        <taxon>Agaricomycetidae</taxon>
        <taxon>Agaricales</taxon>
        <taxon>Marasmiineae</taxon>
        <taxon>Omphalotaceae</taxon>
        <taxon>Marasmiellus</taxon>
    </lineage>
</organism>
<dbReference type="Proteomes" id="UP001498398">
    <property type="component" value="Unassembled WGS sequence"/>
</dbReference>
<protein>
    <recommendedName>
        <fullName evidence="3">HAT C-terminal dimerisation domain-containing protein</fullName>
    </recommendedName>
</protein>
<dbReference type="EMBL" id="JBANRG010000066">
    <property type="protein sequence ID" value="KAK7440764.1"/>
    <property type="molecule type" value="Genomic_DNA"/>
</dbReference>
<accession>A0ABR1IVT3</accession>